<name>A0A8S9ZGS5_9BILA</name>
<reference evidence="3" key="1">
    <citation type="journal article" date="2020" name="Ecol. Evol.">
        <title>Genome structure and content of the rice root-knot nematode (Meloidogyne graminicola).</title>
        <authorList>
            <person name="Phan N.T."/>
            <person name="Danchin E.G.J."/>
            <person name="Klopp C."/>
            <person name="Perfus-Barbeoch L."/>
            <person name="Kozlowski D.K."/>
            <person name="Koutsovoulos G.D."/>
            <person name="Lopez-Roques C."/>
            <person name="Bouchez O."/>
            <person name="Zahm M."/>
            <person name="Besnard G."/>
            <person name="Bellafiore S."/>
        </authorList>
    </citation>
    <scope>NUCLEOTIDE SEQUENCE</scope>
    <source>
        <strain evidence="3">VN-18</strain>
    </source>
</reference>
<keyword evidence="1" id="KW-0732">Signal</keyword>
<evidence type="ECO:0000313" key="3">
    <source>
        <dbReference type="EMBL" id="KAF7632485.1"/>
    </source>
</evidence>
<dbReference type="OrthoDB" id="5911308at2759"/>
<dbReference type="EMBL" id="JABEBT010000101">
    <property type="protein sequence ID" value="KAF7632485.1"/>
    <property type="molecule type" value="Genomic_DNA"/>
</dbReference>
<proteinExistence type="predicted"/>
<dbReference type="PROSITE" id="PS50191">
    <property type="entry name" value="CRAL_TRIO"/>
    <property type="match status" value="1"/>
</dbReference>
<evidence type="ECO:0000256" key="1">
    <source>
        <dbReference type="SAM" id="SignalP"/>
    </source>
</evidence>
<comment type="caution">
    <text evidence="3">The sequence shown here is derived from an EMBL/GenBank/DDBJ whole genome shotgun (WGS) entry which is preliminary data.</text>
</comment>
<keyword evidence="4" id="KW-1185">Reference proteome</keyword>
<gene>
    <name evidence="3" type="ORF">Mgra_00008086</name>
</gene>
<protein>
    <recommendedName>
        <fullName evidence="2">CRAL-TRIO domain-containing protein</fullName>
    </recommendedName>
</protein>
<accession>A0A8S9ZGS5</accession>
<dbReference type="InterPro" id="IPR001251">
    <property type="entry name" value="CRAL-TRIO_dom"/>
</dbReference>
<dbReference type="AlphaFoldDB" id="A0A8S9ZGS5"/>
<feature type="domain" description="CRAL-TRIO" evidence="2">
    <location>
        <begin position="286"/>
        <end position="482"/>
    </location>
</feature>
<feature type="chain" id="PRO_5035725929" description="CRAL-TRIO domain-containing protein" evidence="1">
    <location>
        <begin position="26"/>
        <end position="582"/>
    </location>
</feature>
<feature type="signal peptide" evidence="1">
    <location>
        <begin position="1"/>
        <end position="25"/>
    </location>
</feature>
<evidence type="ECO:0000313" key="4">
    <source>
        <dbReference type="Proteomes" id="UP000605970"/>
    </source>
</evidence>
<evidence type="ECO:0000259" key="2">
    <source>
        <dbReference type="PROSITE" id="PS50191"/>
    </source>
</evidence>
<sequence length="582" mass="69121">MIIYLSFKHLLPEIIFLLIPLLCKGMFSNRQHHHQQHQEQLIQHIKNFEENVKKLFEHVVEFKEDTIEQLKNFKTPEKILIREKIFDFVSNLQKYPIILSSEINELNFKIETNPFIEDNIKKLENEIKQFFVNNISIPKESIKYKSLFEIINLFWSDKAETENVDLNEQSTSHHKENIQAQVSSKDLGERLGWETFTEENIIGASSSSHHLLINSISGENNKIYIEFVKLRKTINKFLHKIKLELILGINLNFNENVEMNGKLHELYTKTSYFTLKLNEAESKTIELEDLKEFKNNGYGGYGVELKPLRIFEAERLEKLEKIKENADIEITIYLIEKILPRKIVYSNKNLMKEAIDYLIEFYSEIEQLPIKIFNNIYEQNNENFDLWNTHNNLLKASQNEHYTEKKLLEELNNSPKIFDQLEQRLISWSLAEFWLKDSIKKVAEYLKKFNNDSDKQLFLLAENIEKNLELPLNYLNNEYENFKYAKVRNENIYSNEMNILHLSVLIRINAAKVLLAYTRMKKIFKIFDSINILEYKQITEEMAINYSLTFDEPPKYFRLKTKNIPKGYVLHDINNPGPSNRN</sequence>
<organism evidence="3 4">
    <name type="scientific">Meloidogyne graminicola</name>
    <dbReference type="NCBI Taxonomy" id="189291"/>
    <lineage>
        <taxon>Eukaryota</taxon>
        <taxon>Metazoa</taxon>
        <taxon>Ecdysozoa</taxon>
        <taxon>Nematoda</taxon>
        <taxon>Chromadorea</taxon>
        <taxon>Rhabditida</taxon>
        <taxon>Tylenchina</taxon>
        <taxon>Tylenchomorpha</taxon>
        <taxon>Tylenchoidea</taxon>
        <taxon>Meloidogynidae</taxon>
        <taxon>Meloidogyninae</taxon>
        <taxon>Meloidogyne</taxon>
    </lineage>
</organism>
<dbReference type="Proteomes" id="UP000605970">
    <property type="component" value="Unassembled WGS sequence"/>
</dbReference>